<dbReference type="EMBL" id="QLNQ01000025">
    <property type="protein sequence ID" value="RCK62514.1"/>
    <property type="molecule type" value="Genomic_DNA"/>
</dbReference>
<dbReference type="OrthoDB" id="4018368at2759"/>
<sequence length="201" mass="20802">MRLFISILATASAALAAISDVTLYAGSNDSTLNDLPVSSYHEGAAINYLYLGGQSNDSVQEFRYDSDNKTLAALIAVGSGSGPYVLSENEDSAYQVQPGAENPVEVDIKDDGEVVLDGGRQVYAARDIGDPYNYSLGAYFLVARRTNGAVAITLFARVTNGTGNATNATNLTTTTTRGGAAVTGLSYGAAGILGVVMALVI</sequence>
<accession>A0A367Y9H5</accession>
<dbReference type="AlphaFoldDB" id="A0A367Y9H5"/>
<name>A0A367Y9H5_9ASCO</name>
<proteinExistence type="predicted"/>
<reference evidence="2 3" key="1">
    <citation type="submission" date="2018-06" db="EMBL/GenBank/DDBJ databases">
        <title>Whole genome sequencing of Candida tropicalis (genome annotated by CSBL at Korea University).</title>
        <authorList>
            <person name="Ahn J."/>
        </authorList>
    </citation>
    <scope>NUCLEOTIDE SEQUENCE [LARGE SCALE GENOMIC DNA]</scope>
    <source>
        <strain evidence="2 3">ATCC 20962</strain>
    </source>
</reference>
<keyword evidence="3" id="KW-1185">Reference proteome</keyword>
<evidence type="ECO:0000313" key="3">
    <source>
        <dbReference type="Proteomes" id="UP000253472"/>
    </source>
</evidence>
<keyword evidence="1" id="KW-0732">Signal</keyword>
<comment type="caution">
    <text evidence="2">The sequence shown here is derived from an EMBL/GenBank/DDBJ whole genome shotgun (WGS) entry which is preliminary data.</text>
</comment>
<evidence type="ECO:0000313" key="2">
    <source>
        <dbReference type="EMBL" id="RCK62514.1"/>
    </source>
</evidence>
<dbReference type="Proteomes" id="UP000253472">
    <property type="component" value="Unassembled WGS sequence"/>
</dbReference>
<protein>
    <submittedName>
        <fullName evidence="2">Cell wall protein RHD3</fullName>
    </submittedName>
</protein>
<evidence type="ECO:0000256" key="1">
    <source>
        <dbReference type="SAM" id="SignalP"/>
    </source>
</evidence>
<gene>
    <name evidence="2" type="primary">RHD3_7</name>
    <name evidence="2" type="ORF">Cantr_09521</name>
</gene>
<feature type="signal peptide" evidence="1">
    <location>
        <begin position="1"/>
        <end position="16"/>
    </location>
</feature>
<organism evidence="2 3">
    <name type="scientific">Candida viswanathii</name>
    <dbReference type="NCBI Taxonomy" id="5486"/>
    <lineage>
        <taxon>Eukaryota</taxon>
        <taxon>Fungi</taxon>
        <taxon>Dikarya</taxon>
        <taxon>Ascomycota</taxon>
        <taxon>Saccharomycotina</taxon>
        <taxon>Pichiomycetes</taxon>
        <taxon>Debaryomycetaceae</taxon>
        <taxon>Candida/Lodderomyces clade</taxon>
        <taxon>Candida</taxon>
    </lineage>
</organism>
<feature type="chain" id="PRO_5016861203" evidence="1">
    <location>
        <begin position="17"/>
        <end position="201"/>
    </location>
</feature>
<dbReference type="STRING" id="5486.A0A367Y9H5"/>